<dbReference type="EMBL" id="CP001699">
    <property type="protein sequence ID" value="ACU63420.1"/>
    <property type="molecule type" value="Genomic_DNA"/>
</dbReference>
<reference evidence="2" key="1">
    <citation type="submission" date="2009-08" db="EMBL/GenBank/DDBJ databases">
        <title>The complete genome of Chitinophaga pinensis DSM 2588.</title>
        <authorList>
            <consortium name="US DOE Joint Genome Institute (JGI-PGF)"/>
            <person name="Lucas S."/>
            <person name="Copeland A."/>
            <person name="Lapidus A."/>
            <person name="Glavina del Rio T."/>
            <person name="Dalin E."/>
            <person name="Tice H."/>
            <person name="Bruce D."/>
            <person name="Goodwin L."/>
            <person name="Pitluck S."/>
            <person name="Kyrpides N."/>
            <person name="Mavromatis K."/>
            <person name="Ivanova N."/>
            <person name="Mikhailova N."/>
            <person name="Sims D."/>
            <person name="Meinche L."/>
            <person name="Brettin T."/>
            <person name="Detter J.C."/>
            <person name="Han C."/>
            <person name="Larimer F."/>
            <person name="Land M."/>
            <person name="Hauser L."/>
            <person name="Markowitz V."/>
            <person name="Cheng J.-F."/>
            <person name="Hugenholtz P."/>
            <person name="Woyke T."/>
            <person name="Wu D."/>
            <person name="Spring S."/>
            <person name="Klenk H.-P."/>
            <person name="Eisen J.A."/>
        </authorList>
    </citation>
    <scope>NUCLEOTIDE SEQUENCE [LARGE SCALE GENOMIC DNA]</scope>
    <source>
        <strain evidence="2">ATCC 43595 / DSM 2588 / LMG 13176 / NBRC 15968 / NCIMB 11800 / UQM 2034</strain>
    </source>
</reference>
<evidence type="ECO:0000313" key="2">
    <source>
        <dbReference type="Proteomes" id="UP000002215"/>
    </source>
</evidence>
<dbReference type="KEGG" id="cpi:Cpin_6006"/>
<protein>
    <submittedName>
        <fullName evidence="1">Uncharacterized protein</fullName>
    </submittedName>
</protein>
<dbReference type="Proteomes" id="UP000002215">
    <property type="component" value="Chromosome"/>
</dbReference>
<gene>
    <name evidence="1" type="ordered locus">Cpin_6006</name>
</gene>
<organism evidence="1 2">
    <name type="scientific">Chitinophaga pinensis (strain ATCC 43595 / DSM 2588 / LMG 13176 / NBRC 15968 / NCIMB 11800 / UQM 2034)</name>
    <dbReference type="NCBI Taxonomy" id="485918"/>
    <lineage>
        <taxon>Bacteria</taxon>
        <taxon>Pseudomonadati</taxon>
        <taxon>Bacteroidota</taxon>
        <taxon>Chitinophagia</taxon>
        <taxon>Chitinophagales</taxon>
        <taxon>Chitinophagaceae</taxon>
        <taxon>Chitinophaga</taxon>
    </lineage>
</organism>
<dbReference type="OrthoDB" id="3855616at2"/>
<sequence length="100" mass="11414">MKAVIVKIERTCSAFPTQYEGTLDNGKMFYFRFRWGELCISESISPTEDIDDAIIGTVVLEIQTDDDWNGVMSPEQVVSYLSPIYQLSAEIRNEIFNPII</sequence>
<accession>A0A979G9R8</accession>
<reference evidence="1 2" key="2">
    <citation type="journal article" date="2010" name="Stand. Genomic Sci.">
        <title>Complete genome sequence of Chitinophaga pinensis type strain (UQM 2034).</title>
        <authorList>
            <person name="Glavina Del Rio T."/>
            <person name="Abt B."/>
            <person name="Spring S."/>
            <person name="Lapidus A."/>
            <person name="Nolan M."/>
            <person name="Tice H."/>
            <person name="Copeland A."/>
            <person name="Cheng J.F."/>
            <person name="Chen F."/>
            <person name="Bruce D."/>
            <person name="Goodwin L."/>
            <person name="Pitluck S."/>
            <person name="Ivanova N."/>
            <person name="Mavromatis K."/>
            <person name="Mikhailova N."/>
            <person name="Pati A."/>
            <person name="Chen A."/>
            <person name="Palaniappan K."/>
            <person name="Land M."/>
            <person name="Hauser L."/>
            <person name="Chang Y.J."/>
            <person name="Jeffries C.D."/>
            <person name="Chain P."/>
            <person name="Saunders E."/>
            <person name="Detter J.C."/>
            <person name="Brettin T."/>
            <person name="Rohde M."/>
            <person name="Goker M."/>
            <person name="Bristow J."/>
            <person name="Eisen J.A."/>
            <person name="Markowitz V."/>
            <person name="Hugenholtz P."/>
            <person name="Kyrpides N.C."/>
            <person name="Klenk H.P."/>
            <person name="Lucas S."/>
        </authorList>
    </citation>
    <scope>NUCLEOTIDE SEQUENCE [LARGE SCALE GENOMIC DNA]</scope>
    <source>
        <strain evidence="2">ATCC 43595 / DSM 2588 / LMG 13176 / NBRC 15968 / NCIMB 11800 / UQM 2034</strain>
    </source>
</reference>
<dbReference type="AlphaFoldDB" id="A0A979G9R8"/>
<evidence type="ECO:0000313" key="1">
    <source>
        <dbReference type="EMBL" id="ACU63420.1"/>
    </source>
</evidence>
<name>A0A979G9R8_CHIPD</name>
<dbReference type="RefSeq" id="WP_012793585.1">
    <property type="nucleotide sequence ID" value="NC_013132.1"/>
</dbReference>
<proteinExistence type="predicted"/>